<protein>
    <submittedName>
        <fullName evidence="9">Peptidase M48 Ste24p</fullName>
    </submittedName>
</protein>
<evidence type="ECO:0000256" key="3">
    <source>
        <dbReference type="ARBA" id="ARBA00022723"/>
    </source>
</evidence>
<evidence type="ECO:0000256" key="1">
    <source>
        <dbReference type="ARBA" id="ARBA00001947"/>
    </source>
</evidence>
<dbReference type="GO" id="GO:0046872">
    <property type="term" value="F:metal ion binding"/>
    <property type="evidence" value="ECO:0007669"/>
    <property type="project" value="UniProtKB-KW"/>
</dbReference>
<dbReference type="AlphaFoldDB" id="A0A1A8XSZ6"/>
<evidence type="ECO:0000256" key="2">
    <source>
        <dbReference type="ARBA" id="ARBA00022670"/>
    </source>
</evidence>
<dbReference type="GO" id="GO:0051603">
    <property type="term" value="P:proteolysis involved in protein catabolic process"/>
    <property type="evidence" value="ECO:0007669"/>
    <property type="project" value="TreeGrafter"/>
</dbReference>
<dbReference type="GO" id="GO:0004222">
    <property type="term" value="F:metalloendopeptidase activity"/>
    <property type="evidence" value="ECO:0007669"/>
    <property type="project" value="InterPro"/>
</dbReference>
<keyword evidence="2" id="KW-0645">Protease</keyword>
<dbReference type="RefSeq" id="WP_186407916.1">
    <property type="nucleotide sequence ID" value="NZ_FLQX01000127.1"/>
</dbReference>
<feature type="domain" description="Peptidase M48" evidence="8">
    <location>
        <begin position="72"/>
        <end position="256"/>
    </location>
</feature>
<evidence type="ECO:0000256" key="6">
    <source>
        <dbReference type="ARBA" id="ARBA00023049"/>
    </source>
</evidence>
<dbReference type="GO" id="GO:0016020">
    <property type="term" value="C:membrane"/>
    <property type="evidence" value="ECO:0007669"/>
    <property type="project" value="TreeGrafter"/>
</dbReference>
<sequence>MIRIVFATVALAVLALLGSPSRGLADELPDLGEAARAEFSPQLERKIGERIYNEIRLHEPSYVDDPEISDYLNALGSRLVAGSLNPTGNVHLFAVRDGSVNAFAMFGGFIGVNTGTLLTAQSESELAGVLAHEISHVMQNHLARQIAREKQNSIATMIAMAVGVLAARSNSQVASAAIASAQAGSVQAQLAYSRDFEREADRVGFQTMTNAGYDAQGMGDFFGRLQQAGRVYENNAPVYMRSHPLTLERISDMQNRAQNAPYRQVADSLDFQLVRAKLRAQMVAPADAVSEFSKQLRDRKYASEAATRYGLAYALWKAKDVAAAQREVDALIALKVSSPMIAGLAAEIRMAAADLPGALTIYRDALQRYPQSTALIYGYAEALIAAGHYGQSLTFLEAQLQLHGSDYKLYGLQARTFSAAGKRLQQHRAQAEYYLLQGQLMPAVEQLQFAQKATDGNFFEQSAVDARLRELRKLQAEEAKEKKNGGYNVP</sequence>
<feature type="chain" id="PRO_5008381695" evidence="7">
    <location>
        <begin position="26"/>
        <end position="490"/>
    </location>
</feature>
<dbReference type="PANTHER" id="PTHR22726">
    <property type="entry name" value="METALLOENDOPEPTIDASE OMA1"/>
    <property type="match status" value="1"/>
</dbReference>
<dbReference type="InterPro" id="IPR011990">
    <property type="entry name" value="TPR-like_helical_dom_sf"/>
</dbReference>
<dbReference type="Proteomes" id="UP000199169">
    <property type="component" value="Unassembled WGS sequence"/>
</dbReference>
<dbReference type="InterPro" id="IPR051156">
    <property type="entry name" value="Mito/Outer_Membr_Metalloprot"/>
</dbReference>
<dbReference type="EMBL" id="FLQX01000127">
    <property type="protein sequence ID" value="SBT07846.1"/>
    <property type="molecule type" value="Genomic_DNA"/>
</dbReference>
<evidence type="ECO:0000256" key="5">
    <source>
        <dbReference type="ARBA" id="ARBA00022833"/>
    </source>
</evidence>
<reference evidence="9 10" key="1">
    <citation type="submission" date="2016-06" db="EMBL/GenBank/DDBJ databases">
        <authorList>
            <person name="Kjaerup R.B."/>
            <person name="Dalgaard T.S."/>
            <person name="Juul-Madsen H.R."/>
        </authorList>
    </citation>
    <scope>NUCLEOTIDE SEQUENCE [LARGE SCALE GENOMIC DNA]</scope>
    <source>
        <strain evidence="9">3</strain>
    </source>
</reference>
<accession>A0A1A8XSZ6</accession>
<proteinExistence type="predicted"/>
<organism evidence="9 10">
    <name type="scientific">Candidatus Accumulibacter aalborgensis</name>
    <dbReference type="NCBI Taxonomy" id="1860102"/>
    <lineage>
        <taxon>Bacteria</taxon>
        <taxon>Pseudomonadati</taxon>
        <taxon>Pseudomonadota</taxon>
        <taxon>Betaproteobacteria</taxon>
        <taxon>Candidatus Accumulibacter</taxon>
    </lineage>
</organism>
<dbReference type="Gene3D" id="1.25.40.10">
    <property type="entry name" value="Tetratricopeptide repeat domain"/>
    <property type="match status" value="1"/>
</dbReference>
<keyword evidence="10" id="KW-1185">Reference proteome</keyword>
<dbReference type="STRING" id="1860102.ACCAA_50090"/>
<evidence type="ECO:0000313" key="9">
    <source>
        <dbReference type="EMBL" id="SBT07846.1"/>
    </source>
</evidence>
<keyword evidence="4" id="KW-0378">Hydrolase</keyword>
<comment type="cofactor">
    <cofactor evidence="1">
        <name>Zn(2+)</name>
        <dbReference type="ChEBI" id="CHEBI:29105"/>
    </cofactor>
</comment>
<evidence type="ECO:0000313" key="10">
    <source>
        <dbReference type="Proteomes" id="UP000199169"/>
    </source>
</evidence>
<keyword evidence="7" id="KW-0732">Signal</keyword>
<keyword evidence="3" id="KW-0479">Metal-binding</keyword>
<dbReference type="SUPFAM" id="SSF48452">
    <property type="entry name" value="TPR-like"/>
    <property type="match status" value="1"/>
</dbReference>
<evidence type="ECO:0000256" key="4">
    <source>
        <dbReference type="ARBA" id="ARBA00022801"/>
    </source>
</evidence>
<evidence type="ECO:0000256" key="7">
    <source>
        <dbReference type="SAM" id="SignalP"/>
    </source>
</evidence>
<dbReference type="Pfam" id="PF14559">
    <property type="entry name" value="TPR_19"/>
    <property type="match status" value="1"/>
</dbReference>
<feature type="signal peptide" evidence="7">
    <location>
        <begin position="1"/>
        <end position="25"/>
    </location>
</feature>
<gene>
    <name evidence="9" type="ORF">ACCAA_50090</name>
</gene>
<evidence type="ECO:0000259" key="8">
    <source>
        <dbReference type="Pfam" id="PF01435"/>
    </source>
</evidence>
<keyword evidence="5" id="KW-0862">Zinc</keyword>
<keyword evidence="6" id="KW-0482">Metalloprotease</keyword>
<dbReference type="Pfam" id="PF01435">
    <property type="entry name" value="Peptidase_M48"/>
    <property type="match status" value="1"/>
</dbReference>
<dbReference type="InterPro" id="IPR001915">
    <property type="entry name" value="Peptidase_M48"/>
</dbReference>
<dbReference type="Gene3D" id="3.30.2010.10">
    <property type="entry name" value="Metalloproteases ('zincins'), catalytic domain"/>
    <property type="match status" value="1"/>
</dbReference>
<dbReference type="PANTHER" id="PTHR22726:SF1">
    <property type="entry name" value="METALLOENDOPEPTIDASE OMA1, MITOCHONDRIAL"/>
    <property type="match status" value="1"/>
</dbReference>
<name>A0A1A8XSZ6_9PROT</name>